<organism evidence="2 3">
    <name type="scientific">Nonomuraea rubra</name>
    <dbReference type="NCBI Taxonomy" id="46180"/>
    <lineage>
        <taxon>Bacteria</taxon>
        <taxon>Bacillati</taxon>
        <taxon>Actinomycetota</taxon>
        <taxon>Actinomycetes</taxon>
        <taxon>Streptosporangiales</taxon>
        <taxon>Streptosporangiaceae</taxon>
        <taxon>Nonomuraea</taxon>
    </lineage>
</organism>
<dbReference type="EMBL" id="JACHMI010000001">
    <property type="protein sequence ID" value="MBB6550907.1"/>
    <property type="molecule type" value="Genomic_DNA"/>
</dbReference>
<comment type="caution">
    <text evidence="2">The sequence shown here is derived from an EMBL/GenBank/DDBJ whole genome shotgun (WGS) entry which is preliminary data.</text>
</comment>
<gene>
    <name evidence="2" type="ORF">HD593_005702</name>
</gene>
<name>A0A7X0U0M9_9ACTN</name>
<evidence type="ECO:0000256" key="1">
    <source>
        <dbReference type="SAM" id="MobiDB-lite"/>
    </source>
</evidence>
<dbReference type="AlphaFoldDB" id="A0A7X0U0M9"/>
<accession>A0A7X0U0M9</accession>
<sequence>MPDRCFDPLGEGHHLVVGTGAAAPAEQRDRVGLVDQPGRLSDLGLTWVSWKQEVPISALGMWAAAASTGAMLRCASYRPLIRCTWPGPLIRCTWPGPQLPAHTQSRPVIRASAPAANAPTSSCRTYVCCGGSRTGRRLRHACSAGQGRAPSARRRSAPGPRPPASAVETAPGTTPAPATSIRRTARYGPLKARREERPGRPAWCRSQRCEGRSEQCCDPGSPRRCRSWHPPAA</sequence>
<keyword evidence="3" id="KW-1185">Reference proteome</keyword>
<reference evidence="2 3" key="1">
    <citation type="submission" date="2020-08" db="EMBL/GenBank/DDBJ databases">
        <title>Sequencing the genomes of 1000 actinobacteria strains.</title>
        <authorList>
            <person name="Klenk H.-P."/>
        </authorList>
    </citation>
    <scope>NUCLEOTIDE SEQUENCE [LARGE SCALE GENOMIC DNA]</scope>
    <source>
        <strain evidence="2 3">DSM 43768</strain>
    </source>
</reference>
<feature type="region of interest" description="Disordered" evidence="1">
    <location>
        <begin position="140"/>
        <end position="233"/>
    </location>
</feature>
<evidence type="ECO:0000313" key="3">
    <source>
        <dbReference type="Proteomes" id="UP000565579"/>
    </source>
</evidence>
<protein>
    <submittedName>
        <fullName evidence="2">Uncharacterized protein</fullName>
    </submittedName>
</protein>
<evidence type="ECO:0000313" key="2">
    <source>
        <dbReference type="EMBL" id="MBB6550907.1"/>
    </source>
</evidence>
<dbReference type="Proteomes" id="UP000565579">
    <property type="component" value="Unassembled WGS sequence"/>
</dbReference>
<feature type="compositionally biased region" description="Low complexity" evidence="1">
    <location>
        <begin position="164"/>
        <end position="179"/>
    </location>
</feature>
<proteinExistence type="predicted"/>